<comment type="caution">
    <text evidence="2">The sequence shown here is derived from an EMBL/GenBank/DDBJ whole genome shotgun (WGS) entry which is preliminary data.</text>
</comment>
<gene>
    <name evidence="2" type="ORF">POCTA_138.1.T1720031</name>
</gene>
<feature type="coiled-coil region" evidence="1">
    <location>
        <begin position="136"/>
        <end position="257"/>
    </location>
</feature>
<evidence type="ECO:0000256" key="1">
    <source>
        <dbReference type="SAM" id="Coils"/>
    </source>
</evidence>
<dbReference type="AlphaFoldDB" id="A0A8S1YQF0"/>
<proteinExistence type="predicted"/>
<dbReference type="Proteomes" id="UP000683925">
    <property type="component" value="Unassembled WGS sequence"/>
</dbReference>
<keyword evidence="3" id="KW-1185">Reference proteome</keyword>
<keyword evidence="1" id="KW-0175">Coiled coil</keyword>
<dbReference type="EMBL" id="CAJJDP010000176">
    <property type="protein sequence ID" value="CAD8214262.1"/>
    <property type="molecule type" value="Genomic_DNA"/>
</dbReference>
<dbReference type="OMA" id="EYISSCI"/>
<accession>A0A8S1YQF0</accession>
<organism evidence="2 3">
    <name type="scientific">Paramecium octaurelia</name>
    <dbReference type="NCBI Taxonomy" id="43137"/>
    <lineage>
        <taxon>Eukaryota</taxon>
        <taxon>Sar</taxon>
        <taxon>Alveolata</taxon>
        <taxon>Ciliophora</taxon>
        <taxon>Intramacronucleata</taxon>
        <taxon>Oligohymenophorea</taxon>
        <taxon>Peniculida</taxon>
        <taxon>Parameciidae</taxon>
        <taxon>Paramecium</taxon>
    </lineage>
</organism>
<sequence>MQEIIITTLLKFNEIFDAFQQIFKIHNYNCNQQREILEKCLEQEYISSCIYISVNSNNKFFPNYKDLEEVELKIAKEKQQQENYLIELIESNVQCETKEIKKQLDQLIYTQSEKFNDFKSFVSDIYLTKSDIRQFKSNSDERINKLQDQIQQFQTKYALKLYTEQHIIDMKQAIQQLQQANTLIKQDSQTLHKLNRDNRQMIKQQNEQLTSKIENVEKEQYKIYEFEKEVDKMKNIIQEQKQDNEVVQSKVKSLAQLFQELEVNNSKVVKFEIHTAFKKVEEELFYFKNRQQSFQDQLQVVKEQVQKIEIVQTQFENSVNEQFDLISAELVQKKQLIKSMLKNIALLQQQEKNQIQSDLPNKVAILLSKVTFLEKTSKTAFDQLKRIIDVIQEFCETSQIPSDNREKELTNLILLLDRRILEYGKSIYDQQVQSVQNNSVKINTPRISTSVDSPFKVGIQKQKKTKLSKMLNKTLYYDSRRETII</sequence>
<evidence type="ECO:0000313" key="3">
    <source>
        <dbReference type="Proteomes" id="UP000683925"/>
    </source>
</evidence>
<dbReference type="OrthoDB" id="302817at2759"/>
<reference evidence="2" key="1">
    <citation type="submission" date="2021-01" db="EMBL/GenBank/DDBJ databases">
        <authorList>
            <consortium name="Genoscope - CEA"/>
            <person name="William W."/>
        </authorList>
    </citation>
    <scope>NUCLEOTIDE SEQUENCE</scope>
</reference>
<protein>
    <submittedName>
        <fullName evidence="2">Uncharacterized protein</fullName>
    </submittedName>
</protein>
<evidence type="ECO:0000313" key="2">
    <source>
        <dbReference type="EMBL" id="CAD8214262.1"/>
    </source>
</evidence>
<name>A0A8S1YQF0_PAROT</name>